<evidence type="ECO:0000259" key="8">
    <source>
        <dbReference type="Pfam" id="PF06470"/>
    </source>
</evidence>
<dbReference type="InterPro" id="IPR011890">
    <property type="entry name" value="SMC_prok"/>
</dbReference>
<evidence type="ECO:0000313" key="9">
    <source>
        <dbReference type="EMBL" id="SEK40749.1"/>
    </source>
</evidence>
<dbReference type="GO" id="GO:0005737">
    <property type="term" value="C:cytoplasm"/>
    <property type="evidence" value="ECO:0007669"/>
    <property type="project" value="UniProtKB-SubCell"/>
</dbReference>
<comment type="similarity">
    <text evidence="6">Belongs to the SMC family.</text>
</comment>
<evidence type="ECO:0000256" key="3">
    <source>
        <dbReference type="ARBA" id="ARBA00022840"/>
    </source>
</evidence>
<keyword evidence="1 6" id="KW-0963">Cytoplasm</keyword>
<dbReference type="InterPro" id="IPR003395">
    <property type="entry name" value="RecF/RecN/SMC_N"/>
</dbReference>
<keyword evidence="5 6" id="KW-0238">DNA-binding</keyword>
<accession>A0A1H7GRT7</accession>
<dbReference type="AlphaFoldDB" id="A0A1H7GRT7"/>
<evidence type="ECO:0000256" key="1">
    <source>
        <dbReference type="ARBA" id="ARBA00022490"/>
    </source>
</evidence>
<feature type="coiled-coil region" evidence="6">
    <location>
        <begin position="170"/>
        <end position="218"/>
    </location>
</feature>
<reference evidence="9 10" key="1">
    <citation type="submission" date="2016-10" db="EMBL/GenBank/DDBJ databases">
        <authorList>
            <person name="de Groot N.N."/>
        </authorList>
    </citation>
    <scope>NUCLEOTIDE SEQUENCE [LARGE SCALE GENOMIC DNA]</scope>
    <source>
        <strain evidence="9 10">Nv1</strain>
    </source>
</reference>
<dbReference type="InterPro" id="IPR027417">
    <property type="entry name" value="P-loop_NTPase"/>
</dbReference>
<dbReference type="InterPro" id="IPR036277">
    <property type="entry name" value="SMC_hinge_sf"/>
</dbReference>
<comment type="subunit">
    <text evidence="6">Homodimer.</text>
</comment>
<evidence type="ECO:0000313" key="10">
    <source>
        <dbReference type="Proteomes" id="UP000198620"/>
    </source>
</evidence>
<comment type="domain">
    <text evidence="6">Contains large globular domains required for ATP hydrolysis at each terminus and a third globular domain forming a flexible hinge near the middle of the molecule. These domains are separated by coiled-coil structures.</text>
</comment>
<evidence type="ECO:0000256" key="2">
    <source>
        <dbReference type="ARBA" id="ARBA00022741"/>
    </source>
</evidence>
<dbReference type="SUPFAM" id="SSF75553">
    <property type="entry name" value="Smc hinge domain"/>
    <property type="match status" value="1"/>
</dbReference>
<gene>
    <name evidence="6" type="primary">smc</name>
    <name evidence="9" type="ORF">SAMN05216387_101363</name>
</gene>
<dbReference type="HAMAP" id="MF_01894">
    <property type="entry name" value="Smc_prok"/>
    <property type="match status" value="1"/>
</dbReference>
<evidence type="ECO:0000256" key="6">
    <source>
        <dbReference type="HAMAP-Rule" id="MF_01894"/>
    </source>
</evidence>
<dbReference type="InterPro" id="IPR024704">
    <property type="entry name" value="SMC"/>
</dbReference>
<proteinExistence type="inferred from homology"/>
<comment type="subcellular location">
    <subcellularLocation>
        <location evidence="6">Cytoplasm</location>
    </subcellularLocation>
</comment>
<feature type="coiled-coil region" evidence="6">
    <location>
        <begin position="286"/>
        <end position="369"/>
    </location>
</feature>
<dbReference type="Gene3D" id="3.40.50.300">
    <property type="entry name" value="P-loop containing nucleotide triphosphate hydrolases"/>
    <property type="match status" value="2"/>
</dbReference>
<dbReference type="Pfam" id="PF02463">
    <property type="entry name" value="SMC_N"/>
    <property type="match status" value="1"/>
</dbReference>
<comment type="function">
    <text evidence="6">Required for chromosome condensation and partitioning.</text>
</comment>
<evidence type="ECO:0000256" key="4">
    <source>
        <dbReference type="ARBA" id="ARBA00023054"/>
    </source>
</evidence>
<dbReference type="GO" id="GO:0005694">
    <property type="term" value="C:chromosome"/>
    <property type="evidence" value="ECO:0007669"/>
    <property type="project" value="InterPro"/>
</dbReference>
<dbReference type="PIRSF" id="PIRSF005719">
    <property type="entry name" value="SMC"/>
    <property type="match status" value="1"/>
</dbReference>
<dbReference type="GO" id="GO:0007059">
    <property type="term" value="P:chromosome segregation"/>
    <property type="evidence" value="ECO:0007669"/>
    <property type="project" value="UniProtKB-UniRule"/>
</dbReference>
<feature type="coiled-coil region" evidence="6">
    <location>
        <begin position="831"/>
        <end position="912"/>
    </location>
</feature>
<keyword evidence="2 6" id="KW-0547">Nucleotide-binding</keyword>
<dbReference type="GO" id="GO:0003677">
    <property type="term" value="F:DNA binding"/>
    <property type="evidence" value="ECO:0007669"/>
    <property type="project" value="UniProtKB-UniRule"/>
</dbReference>
<dbReference type="EMBL" id="FOBH01000001">
    <property type="protein sequence ID" value="SEK40749.1"/>
    <property type="molecule type" value="Genomic_DNA"/>
</dbReference>
<sequence length="1188" mass="134293">MRLSHIKLAGFKSFVDPTEIPVPGDLVGIVGPNGCGKSNVIDAVRWVLGESRASALRGESMQDVIFNGSANRKPIGRASVELMFDNSLGKAAGQWSSYAQISIKRILRRDGESTYHINNIHVRRRDVADIFLGTGIGGRGYAIIEQGMISRIIEAKPEELRVFLEEAAGVSKYRERRRETELRLADTSENLLRVGDICQELEKQLLRLEQQAKIASRFNELKAQLLATQNLLWCARKQEAAAQRVLAEHELQSMQTAFEAETARLRAAETRLGEKRAQHYALGDHMHQAQGELYAINAEIARIEQQIRHLRENRHRVAQQIATVNNQVEHREKQAGEAALVLVQWRKKLEQARLAYEAKTKKAAAENEKLPQADVAFRACQEKLTETQHSLMLIEQAGRLEENHRAYAEKGIRQLESRRARLLAERGALPPAKTEELSHLNREAEGRVSDLKQKQELFAQTESLLLDAEEVKSACANKVQMLQQRIIQAEARLNALRRLQQRLEGSEGLSAWLIKHRLDTLPRLWQRIQIEKGWEDALEAVLRERLNSAQLEQLESAHDWVNDPPPAKWALYEPTSRPAGSEQARGFSHEPLHDREDWTPLESYLTCDTPEIKSVVEEWLSGVFVVDSLRESFLHRARLSAGEMLVTREGHIVTYHSLTYYAPDSQLHGVLGRQREIAHIKIESDALRESLSIEKSSLEAAEEACRELGSTVSRLRFDIGQLQQQHHDAQMQALKLTQLFERTSQRCGQIEEELTEIEQQAGVEASRMRDAEIKLRECRAQIENLQEQVQQEKLEGQAAERALDAQRRFAQTAAQEMQEALFHEKTCHNKIAEVEKSIRVIDENLVELKAQLKKMQAEQSTFDDTGLNLRIEEQLTLRGQHEQALAEARNALEEAGGELRNVEQERLASEQKLHPLRESINTARLKEQEARIIENQFDEQLKRAGAPEEELTHALGKTRPATLQAEINRLNNEIIALGAVNLGALEELQSSQARKSYLDSQLKDLKEASETLKNAIQRIDGETRERLLGTVEKVNANLDEMFPTIFGGGQAKLLLRGDEILDSGIQIIAQPPGKKNSSIHLLSGGEKALTALAFVFSLFQLNPAPFCLLDEVDAPLDDTNTERFCNLVKKMSRQTQFVFISHNKITMEMAQQLIGITMQEKGVSRMVAVEMEEAARLSNASTRTGQAW</sequence>
<feature type="coiled-coil region" evidence="6">
    <location>
        <begin position="479"/>
        <end position="506"/>
    </location>
</feature>
<feature type="binding site" evidence="6">
    <location>
        <begin position="32"/>
        <end position="39"/>
    </location>
    <ligand>
        <name>ATP</name>
        <dbReference type="ChEBI" id="CHEBI:30616"/>
    </ligand>
</feature>
<name>A0A1H7GRT7_9PROT</name>
<organism evidence="9 10">
    <name type="scientific">Nitrosovibrio tenuis</name>
    <dbReference type="NCBI Taxonomy" id="1233"/>
    <lineage>
        <taxon>Bacteria</taxon>
        <taxon>Pseudomonadati</taxon>
        <taxon>Pseudomonadota</taxon>
        <taxon>Betaproteobacteria</taxon>
        <taxon>Nitrosomonadales</taxon>
        <taxon>Nitrosomonadaceae</taxon>
        <taxon>Nitrosovibrio</taxon>
    </lineage>
</organism>
<dbReference type="GO" id="GO:0030261">
    <property type="term" value="P:chromosome condensation"/>
    <property type="evidence" value="ECO:0007669"/>
    <property type="project" value="InterPro"/>
</dbReference>
<evidence type="ECO:0000259" key="7">
    <source>
        <dbReference type="Pfam" id="PF02463"/>
    </source>
</evidence>
<dbReference type="Proteomes" id="UP000198620">
    <property type="component" value="Unassembled WGS sequence"/>
</dbReference>
<feature type="domain" description="RecF/RecN/SMC N-terminal" evidence="7">
    <location>
        <begin position="3"/>
        <end position="1164"/>
    </location>
</feature>
<feature type="coiled-coil region" evidence="6">
    <location>
        <begin position="740"/>
        <end position="802"/>
    </location>
</feature>
<dbReference type="GO" id="GO:0007062">
    <property type="term" value="P:sister chromatid cohesion"/>
    <property type="evidence" value="ECO:0007669"/>
    <property type="project" value="InterPro"/>
</dbReference>
<dbReference type="PANTHER" id="PTHR43977">
    <property type="entry name" value="STRUCTURAL MAINTENANCE OF CHROMOSOMES PROTEIN 3"/>
    <property type="match status" value="1"/>
</dbReference>
<dbReference type="SUPFAM" id="SSF52540">
    <property type="entry name" value="P-loop containing nucleoside triphosphate hydrolases"/>
    <property type="match status" value="2"/>
</dbReference>
<feature type="coiled-coil region" evidence="6">
    <location>
        <begin position="998"/>
        <end position="1025"/>
    </location>
</feature>
<dbReference type="RefSeq" id="WP_090826423.1">
    <property type="nucleotide sequence ID" value="NZ_FOBH01000001.1"/>
</dbReference>
<dbReference type="OrthoDB" id="9808768at2"/>
<feature type="domain" description="SMC hinge" evidence="8">
    <location>
        <begin position="521"/>
        <end position="631"/>
    </location>
</feature>
<keyword evidence="4 6" id="KW-0175">Coiled coil</keyword>
<dbReference type="GO" id="GO:0016887">
    <property type="term" value="F:ATP hydrolysis activity"/>
    <property type="evidence" value="ECO:0007669"/>
    <property type="project" value="InterPro"/>
</dbReference>
<dbReference type="NCBIfam" id="TIGR02168">
    <property type="entry name" value="SMC_prok_B"/>
    <property type="match status" value="1"/>
</dbReference>
<dbReference type="GO" id="GO:0005524">
    <property type="term" value="F:ATP binding"/>
    <property type="evidence" value="ECO:0007669"/>
    <property type="project" value="UniProtKB-UniRule"/>
</dbReference>
<dbReference type="InterPro" id="IPR010935">
    <property type="entry name" value="SMC_hinge"/>
</dbReference>
<dbReference type="Pfam" id="PF06470">
    <property type="entry name" value="SMC_hinge"/>
    <property type="match status" value="1"/>
</dbReference>
<protein>
    <recommendedName>
        <fullName evidence="6">Chromosome partition protein Smc</fullName>
    </recommendedName>
</protein>
<dbReference type="GO" id="GO:0006260">
    <property type="term" value="P:DNA replication"/>
    <property type="evidence" value="ECO:0007669"/>
    <property type="project" value="UniProtKB-UniRule"/>
</dbReference>
<keyword evidence="10" id="KW-1185">Reference proteome</keyword>
<evidence type="ECO:0000256" key="5">
    <source>
        <dbReference type="ARBA" id="ARBA00023125"/>
    </source>
</evidence>
<dbReference type="STRING" id="1233.SAMN05216387_101363"/>
<dbReference type="CDD" id="cd03278">
    <property type="entry name" value="ABC_SMC_barmotin"/>
    <property type="match status" value="2"/>
</dbReference>
<keyword evidence="3 6" id="KW-0067">ATP-binding</keyword>